<evidence type="ECO:0000256" key="5">
    <source>
        <dbReference type="SAM" id="Phobius"/>
    </source>
</evidence>
<evidence type="ECO:0000313" key="7">
    <source>
        <dbReference type="EMBL" id="BDG03265.1"/>
    </source>
</evidence>
<dbReference type="Pfam" id="PF04893">
    <property type="entry name" value="Yip1"/>
    <property type="match status" value="1"/>
</dbReference>
<sequence length="204" mass="20630">MATAAVVVPRVDYGAAADAKLQPGPEGQEPTPFEREQAAVTARKLGQIAGWAGALALPSLLALAAAGFLALGFRVAGTRPPFRGTLAVVAHGMLPVWLGGLLAIPAAIVRAPIPPMQAGRLVPSSLAALLPPGAPPPLWAFLSAFDLFGLWSVALVALGMARLSGASRARAFTVTVVLFLAYVALLKVVPAAQLAAGGPGPGPR</sequence>
<keyword evidence="4 5" id="KW-0472">Membrane</keyword>
<feature type="transmembrane region" description="Helical" evidence="5">
    <location>
        <begin position="85"/>
        <end position="108"/>
    </location>
</feature>
<gene>
    <name evidence="7" type="ORF">AMOR_22610</name>
</gene>
<keyword evidence="8" id="KW-1185">Reference proteome</keyword>
<keyword evidence="3 5" id="KW-1133">Transmembrane helix</keyword>
<feature type="domain" description="Yip1" evidence="6">
    <location>
        <begin position="48"/>
        <end position="185"/>
    </location>
</feature>
<name>A0ABN6MSK5_9BACT</name>
<organism evidence="7 8">
    <name type="scientific">Anaeromyxobacter oryzae</name>
    <dbReference type="NCBI Taxonomy" id="2918170"/>
    <lineage>
        <taxon>Bacteria</taxon>
        <taxon>Pseudomonadati</taxon>
        <taxon>Myxococcota</taxon>
        <taxon>Myxococcia</taxon>
        <taxon>Myxococcales</taxon>
        <taxon>Cystobacterineae</taxon>
        <taxon>Anaeromyxobacteraceae</taxon>
        <taxon>Anaeromyxobacter</taxon>
    </lineage>
</organism>
<proteinExistence type="predicted"/>
<evidence type="ECO:0000313" key="8">
    <source>
        <dbReference type="Proteomes" id="UP001162891"/>
    </source>
</evidence>
<dbReference type="RefSeq" id="WP_248361120.1">
    <property type="nucleotide sequence ID" value="NZ_AP025591.1"/>
</dbReference>
<evidence type="ECO:0000256" key="3">
    <source>
        <dbReference type="ARBA" id="ARBA00022989"/>
    </source>
</evidence>
<evidence type="ECO:0000256" key="4">
    <source>
        <dbReference type="ARBA" id="ARBA00023136"/>
    </source>
</evidence>
<reference evidence="8" key="1">
    <citation type="journal article" date="2022" name="Int. J. Syst. Evol. Microbiol.">
        <title>Anaeromyxobacter oryzae sp. nov., Anaeromyxobacter diazotrophicus sp. nov. and Anaeromyxobacter paludicola sp. nov., isolated from paddy soils.</title>
        <authorList>
            <person name="Itoh H."/>
            <person name="Xu Z."/>
            <person name="Mise K."/>
            <person name="Masuda Y."/>
            <person name="Ushijima N."/>
            <person name="Hayakawa C."/>
            <person name="Shiratori Y."/>
            <person name="Senoo K."/>
        </authorList>
    </citation>
    <scope>NUCLEOTIDE SEQUENCE [LARGE SCALE GENOMIC DNA]</scope>
    <source>
        <strain evidence="8">Red232</strain>
    </source>
</reference>
<feature type="transmembrane region" description="Helical" evidence="5">
    <location>
        <begin position="48"/>
        <end position="73"/>
    </location>
</feature>
<feature type="transmembrane region" description="Helical" evidence="5">
    <location>
        <begin position="138"/>
        <end position="159"/>
    </location>
</feature>
<evidence type="ECO:0000256" key="1">
    <source>
        <dbReference type="ARBA" id="ARBA00004141"/>
    </source>
</evidence>
<dbReference type="InterPro" id="IPR006977">
    <property type="entry name" value="Yip1_dom"/>
</dbReference>
<comment type="subcellular location">
    <subcellularLocation>
        <location evidence="1">Membrane</location>
        <topology evidence="1">Multi-pass membrane protein</topology>
    </subcellularLocation>
</comment>
<accession>A0ABN6MSK5</accession>
<dbReference type="Proteomes" id="UP001162891">
    <property type="component" value="Chromosome"/>
</dbReference>
<protein>
    <recommendedName>
        <fullName evidence="6">Yip1 domain-containing protein</fullName>
    </recommendedName>
</protein>
<feature type="transmembrane region" description="Helical" evidence="5">
    <location>
        <begin position="171"/>
        <end position="196"/>
    </location>
</feature>
<dbReference type="EMBL" id="AP025591">
    <property type="protein sequence ID" value="BDG03265.1"/>
    <property type="molecule type" value="Genomic_DNA"/>
</dbReference>
<evidence type="ECO:0000256" key="2">
    <source>
        <dbReference type="ARBA" id="ARBA00022692"/>
    </source>
</evidence>
<evidence type="ECO:0000259" key="6">
    <source>
        <dbReference type="Pfam" id="PF04893"/>
    </source>
</evidence>
<keyword evidence="2 5" id="KW-0812">Transmembrane</keyword>